<feature type="coiled-coil region" evidence="1">
    <location>
        <begin position="233"/>
        <end position="287"/>
    </location>
</feature>
<reference evidence="6" key="1">
    <citation type="submission" date="2019-01" db="EMBL/GenBank/DDBJ databases">
        <title>Cytophagaceae bacterium strain CAR-16.</title>
        <authorList>
            <person name="Chen W.-M."/>
        </authorList>
    </citation>
    <scope>NUCLEOTIDE SEQUENCE [LARGE SCALE GENOMIC DNA]</scope>
    <source>
        <strain evidence="6">ICH-30</strain>
    </source>
</reference>
<comment type="caution">
    <text evidence="5">The sequence shown here is derived from an EMBL/GenBank/DDBJ whole genome shotgun (WGS) entry which is preliminary data.</text>
</comment>
<evidence type="ECO:0000313" key="5">
    <source>
        <dbReference type="EMBL" id="RXR35355.1"/>
    </source>
</evidence>
<accession>A0A4Q1KZQ4</accession>
<dbReference type="GO" id="GO:0000155">
    <property type="term" value="F:phosphorelay sensor kinase activity"/>
    <property type="evidence" value="ECO:0007669"/>
    <property type="project" value="InterPro"/>
</dbReference>
<proteinExistence type="predicted"/>
<gene>
    <name evidence="5" type="ORF">EQG68_00230</name>
</gene>
<dbReference type="RefSeq" id="WP_129462780.1">
    <property type="nucleotide sequence ID" value="NZ_SBKQ01000001.1"/>
</dbReference>
<evidence type="ECO:0000256" key="1">
    <source>
        <dbReference type="SAM" id="Coils"/>
    </source>
</evidence>
<evidence type="ECO:0000313" key="6">
    <source>
        <dbReference type="Proteomes" id="UP000289734"/>
    </source>
</evidence>
<evidence type="ECO:0000259" key="4">
    <source>
        <dbReference type="Pfam" id="PF07695"/>
    </source>
</evidence>
<name>A0A4Q1KZQ4_9FLAO</name>
<feature type="transmembrane region" description="Helical" evidence="2">
    <location>
        <begin position="134"/>
        <end position="151"/>
    </location>
</feature>
<feature type="transmembrane region" description="Helical" evidence="2">
    <location>
        <begin position="39"/>
        <end position="56"/>
    </location>
</feature>
<feature type="domain" description="Signal transduction histidine kinase internal region" evidence="3">
    <location>
        <begin position="285"/>
        <end position="363"/>
    </location>
</feature>
<keyword evidence="2" id="KW-1133">Transmembrane helix</keyword>
<feature type="transmembrane region" description="Helical" evidence="2">
    <location>
        <begin position="163"/>
        <end position="181"/>
    </location>
</feature>
<dbReference type="Pfam" id="PF07695">
    <property type="entry name" value="7TMR-DISM_7TM"/>
    <property type="match status" value="1"/>
</dbReference>
<sequence>MQEARLILWHIVISALVVFFILSLIIYNQTKEKAFKYYALYNLFLLLYLSTKTVYIEPVLSWYANSRFFALNWMNQIIYNSMMVFFYIHLLDLYNHYKKQTTFFVRFLNINLIIAILLFSLSIVLHNVAYIKNFFLYLFTPLLTIYSLYFLKNVYLLKNTLSKLVLCGTLIYTGFVLFALYKTLINDYSIAPITYLLIGVFVESLLFMTALGFKIKNIYSEKIIMQENVILEKTKLNELKEQHQKELENKLLLQEKILRSTLEKTENEKIELLKSKYENEILNLKLDALRSQMNPHFIFNALNSIKVYFIENNKEKAVYYLNKFSKLIRNILEFSKREYITIKEELEVIELYLTIENIRFNNAISLVFEQLEDAKMTEKRIPGLILQPFVENSIWHGLMRKEGHKEIKIGCINEHNKTGLFIQDNGIGREKAKENKMNSFKKDSLGIEFSIERLNNFNLQNQLNYTFEIIDLKDEKNQPNGTKVILWLN</sequence>
<evidence type="ECO:0000256" key="2">
    <source>
        <dbReference type="SAM" id="Phobius"/>
    </source>
</evidence>
<dbReference type="Proteomes" id="UP000289734">
    <property type="component" value="Unassembled WGS sequence"/>
</dbReference>
<dbReference type="EMBL" id="SBKQ01000001">
    <property type="protein sequence ID" value="RXR35355.1"/>
    <property type="molecule type" value="Genomic_DNA"/>
</dbReference>
<dbReference type="InterPro" id="IPR010559">
    <property type="entry name" value="Sig_transdc_His_kin_internal"/>
</dbReference>
<dbReference type="SUPFAM" id="SSF55874">
    <property type="entry name" value="ATPase domain of HSP90 chaperone/DNA topoisomerase II/histidine kinase"/>
    <property type="match status" value="1"/>
</dbReference>
<feature type="transmembrane region" description="Helical" evidence="2">
    <location>
        <begin position="6"/>
        <end position="27"/>
    </location>
</feature>
<feature type="domain" description="7TM-DISM receptor extracellular" evidence="4">
    <location>
        <begin position="7"/>
        <end position="212"/>
    </location>
</feature>
<feature type="transmembrane region" description="Helical" evidence="2">
    <location>
        <begin position="193"/>
        <end position="213"/>
    </location>
</feature>
<dbReference type="PANTHER" id="PTHR34220">
    <property type="entry name" value="SENSOR HISTIDINE KINASE YPDA"/>
    <property type="match status" value="1"/>
</dbReference>
<dbReference type="OrthoDB" id="9809670at2"/>
<dbReference type="AlphaFoldDB" id="A0A4Q1KZQ4"/>
<dbReference type="Pfam" id="PF06580">
    <property type="entry name" value="His_kinase"/>
    <property type="match status" value="1"/>
</dbReference>
<dbReference type="InterPro" id="IPR050640">
    <property type="entry name" value="Bact_2-comp_sensor_kinase"/>
</dbReference>
<evidence type="ECO:0000259" key="3">
    <source>
        <dbReference type="Pfam" id="PF06580"/>
    </source>
</evidence>
<feature type="transmembrane region" description="Helical" evidence="2">
    <location>
        <begin position="107"/>
        <end position="128"/>
    </location>
</feature>
<keyword evidence="6" id="KW-1185">Reference proteome</keyword>
<dbReference type="PANTHER" id="PTHR34220:SF7">
    <property type="entry name" value="SENSOR HISTIDINE KINASE YPDA"/>
    <property type="match status" value="1"/>
</dbReference>
<protein>
    <recommendedName>
        <fullName evidence="7">Signal transduction histidine kinase internal region domain-containing protein</fullName>
    </recommendedName>
</protein>
<keyword evidence="1" id="KW-0175">Coiled coil</keyword>
<evidence type="ECO:0008006" key="7">
    <source>
        <dbReference type="Google" id="ProtNLM"/>
    </source>
</evidence>
<keyword evidence="2" id="KW-0472">Membrane</keyword>
<keyword evidence="2" id="KW-0812">Transmembrane</keyword>
<organism evidence="5 6">
    <name type="scientific">Flavobacterium piscinae</name>
    <dbReference type="NCBI Taxonomy" id="2506424"/>
    <lineage>
        <taxon>Bacteria</taxon>
        <taxon>Pseudomonadati</taxon>
        <taxon>Bacteroidota</taxon>
        <taxon>Flavobacteriia</taxon>
        <taxon>Flavobacteriales</taxon>
        <taxon>Flavobacteriaceae</taxon>
        <taxon>Flavobacterium</taxon>
    </lineage>
</organism>
<dbReference type="Gene3D" id="3.30.565.10">
    <property type="entry name" value="Histidine kinase-like ATPase, C-terminal domain"/>
    <property type="match status" value="1"/>
</dbReference>
<feature type="transmembrane region" description="Helical" evidence="2">
    <location>
        <begin position="76"/>
        <end position="95"/>
    </location>
</feature>
<dbReference type="GO" id="GO:0016020">
    <property type="term" value="C:membrane"/>
    <property type="evidence" value="ECO:0007669"/>
    <property type="project" value="InterPro"/>
</dbReference>
<dbReference type="InterPro" id="IPR011623">
    <property type="entry name" value="7TMR_DISM_rcpt_extracell_dom1"/>
</dbReference>
<dbReference type="InterPro" id="IPR036890">
    <property type="entry name" value="HATPase_C_sf"/>
</dbReference>